<dbReference type="Proteomes" id="UP000192578">
    <property type="component" value="Unassembled WGS sequence"/>
</dbReference>
<name>A0A9X6NJY0_HYPEX</name>
<organism evidence="2 3">
    <name type="scientific">Hypsibius exemplaris</name>
    <name type="common">Freshwater tardigrade</name>
    <dbReference type="NCBI Taxonomy" id="2072580"/>
    <lineage>
        <taxon>Eukaryota</taxon>
        <taxon>Metazoa</taxon>
        <taxon>Ecdysozoa</taxon>
        <taxon>Tardigrada</taxon>
        <taxon>Eutardigrada</taxon>
        <taxon>Parachela</taxon>
        <taxon>Hypsibioidea</taxon>
        <taxon>Hypsibiidae</taxon>
        <taxon>Hypsibius</taxon>
    </lineage>
</organism>
<evidence type="ECO:0000313" key="2">
    <source>
        <dbReference type="EMBL" id="OWA54151.1"/>
    </source>
</evidence>
<keyword evidence="1" id="KW-0812">Transmembrane</keyword>
<comment type="caution">
    <text evidence="2">The sequence shown here is derived from an EMBL/GenBank/DDBJ whole genome shotgun (WGS) entry which is preliminary data.</text>
</comment>
<protein>
    <submittedName>
        <fullName evidence="2">Uncharacterized protein</fullName>
    </submittedName>
</protein>
<feature type="transmembrane region" description="Helical" evidence="1">
    <location>
        <begin position="145"/>
        <end position="167"/>
    </location>
</feature>
<keyword evidence="3" id="KW-1185">Reference proteome</keyword>
<dbReference type="AlphaFoldDB" id="A0A9X6NJY0"/>
<feature type="transmembrane region" description="Helical" evidence="1">
    <location>
        <begin position="84"/>
        <end position="108"/>
    </location>
</feature>
<gene>
    <name evidence="2" type="ORF">BV898_18567</name>
</gene>
<keyword evidence="1" id="KW-0472">Membrane</keyword>
<feature type="transmembrane region" description="Helical" evidence="1">
    <location>
        <begin position="303"/>
        <end position="324"/>
    </location>
</feature>
<proteinExistence type="predicted"/>
<evidence type="ECO:0000256" key="1">
    <source>
        <dbReference type="SAM" id="Phobius"/>
    </source>
</evidence>
<feature type="transmembrane region" description="Helical" evidence="1">
    <location>
        <begin position="383"/>
        <end position="402"/>
    </location>
</feature>
<feature type="transmembrane region" description="Helical" evidence="1">
    <location>
        <begin position="203"/>
        <end position="222"/>
    </location>
</feature>
<evidence type="ECO:0000313" key="3">
    <source>
        <dbReference type="Proteomes" id="UP000192578"/>
    </source>
</evidence>
<accession>A0A9X6NJY0</accession>
<keyword evidence="1" id="KW-1133">Transmembrane helix</keyword>
<sequence length="420" mass="47044">MDSTDIAKHCDGYPSFMPRSITSLGFLPLTDIFAKGPTGRKVNLSTVCHVLYWTACFIFMAIEVSSSAYIMAEMIAVPKTDNPLLMAFLEASFAFEMYRGPIFCIIILTHCKAGIRLMVQETERLVVCFMLSENVIRKIRRMTTALLVIAAVTIIGIAGIICTRWHFVHPYTMNIKPYFALPTDLVIALITVFSFTPELLARFTLVLVFGSGMVLLACVKVMKSKVCEKEGMSLHGLQRARCQYYALAKTLSAITESVGGVMAFSILADFVPICGRATRWFFTIPAETTVGKLDQRLADYRSAVYSVVGIVFHLIVMYSPFVLLHREAGKMYSKLLSQKRELFTKNPSQQSEELNELDNLLHDFGEQPLVLTLLPGFQIRENFVLMIATVLSSYVIICYQLLKDSSHPLAKSDSMNCTSF</sequence>
<dbReference type="EMBL" id="MTYJ01000375">
    <property type="protein sequence ID" value="OWA54151.1"/>
    <property type="molecule type" value="Genomic_DNA"/>
</dbReference>
<reference evidence="3" key="1">
    <citation type="submission" date="2017-01" db="EMBL/GenBank/DDBJ databases">
        <title>Comparative genomics of anhydrobiosis in the tardigrade Hypsibius dujardini.</title>
        <authorList>
            <person name="Yoshida Y."/>
            <person name="Koutsovoulos G."/>
            <person name="Laetsch D."/>
            <person name="Stevens L."/>
            <person name="Kumar S."/>
            <person name="Horikawa D."/>
            <person name="Ishino K."/>
            <person name="Komine S."/>
            <person name="Tomita M."/>
            <person name="Blaxter M."/>
            <person name="Arakawa K."/>
        </authorList>
    </citation>
    <scope>NUCLEOTIDE SEQUENCE [LARGE SCALE GENOMIC DNA]</scope>
    <source>
        <strain evidence="3">Z151</strain>
    </source>
</reference>
<feature type="transmembrane region" description="Helical" evidence="1">
    <location>
        <begin position="50"/>
        <end position="72"/>
    </location>
</feature>